<dbReference type="SMART" id="SM00369">
    <property type="entry name" value="LRR_TYP"/>
    <property type="match status" value="6"/>
</dbReference>
<dbReference type="Pfam" id="PF13855">
    <property type="entry name" value="LRR_8"/>
    <property type="match status" value="1"/>
</dbReference>
<evidence type="ECO:0000256" key="7">
    <source>
        <dbReference type="ARBA" id="ARBA00022737"/>
    </source>
</evidence>
<evidence type="ECO:0000256" key="8">
    <source>
        <dbReference type="ARBA" id="ARBA00022989"/>
    </source>
</evidence>
<evidence type="ECO:0000256" key="10">
    <source>
        <dbReference type="ARBA" id="ARBA00023180"/>
    </source>
</evidence>
<protein>
    <recommendedName>
        <fullName evidence="12">Leucine-rich repeat-containing N-terminal plant-type domain-containing protein</fullName>
    </recommendedName>
</protein>
<evidence type="ECO:0000256" key="5">
    <source>
        <dbReference type="ARBA" id="ARBA00022692"/>
    </source>
</evidence>
<proteinExistence type="inferred from homology"/>
<keyword evidence="8 11" id="KW-1133">Transmembrane helix</keyword>
<keyword evidence="4" id="KW-0433">Leucine-rich repeat</keyword>
<evidence type="ECO:0000313" key="14">
    <source>
        <dbReference type="Proteomes" id="UP000326396"/>
    </source>
</evidence>
<organism evidence="13 14">
    <name type="scientific">Mikania micrantha</name>
    <name type="common">bitter vine</name>
    <dbReference type="NCBI Taxonomy" id="192012"/>
    <lineage>
        <taxon>Eukaryota</taxon>
        <taxon>Viridiplantae</taxon>
        <taxon>Streptophyta</taxon>
        <taxon>Embryophyta</taxon>
        <taxon>Tracheophyta</taxon>
        <taxon>Spermatophyta</taxon>
        <taxon>Magnoliopsida</taxon>
        <taxon>eudicotyledons</taxon>
        <taxon>Gunneridae</taxon>
        <taxon>Pentapetalae</taxon>
        <taxon>asterids</taxon>
        <taxon>campanulids</taxon>
        <taxon>Asterales</taxon>
        <taxon>Asteraceae</taxon>
        <taxon>Asteroideae</taxon>
        <taxon>Heliantheae alliance</taxon>
        <taxon>Eupatorieae</taxon>
        <taxon>Mikania</taxon>
    </lineage>
</organism>
<accession>A0A5N6LRZ9</accession>
<evidence type="ECO:0000256" key="11">
    <source>
        <dbReference type="SAM" id="Phobius"/>
    </source>
</evidence>
<dbReference type="InterPro" id="IPR046956">
    <property type="entry name" value="RLP23-like"/>
</dbReference>
<keyword evidence="9 11" id="KW-0472">Membrane</keyword>
<name>A0A5N6LRZ9_9ASTR</name>
<dbReference type="PANTHER" id="PTHR48063:SF106">
    <property type="entry name" value="LEUCINE-RICH REPEAT DOMAIN, L DOMAIN-LIKE PROTEIN-RELATED"/>
    <property type="match status" value="1"/>
</dbReference>
<keyword evidence="3" id="KW-1003">Cell membrane</keyword>
<evidence type="ECO:0000256" key="6">
    <source>
        <dbReference type="ARBA" id="ARBA00022729"/>
    </source>
</evidence>
<dbReference type="InterPro" id="IPR032675">
    <property type="entry name" value="LRR_dom_sf"/>
</dbReference>
<dbReference type="SUPFAM" id="SSF52058">
    <property type="entry name" value="L domain-like"/>
    <property type="match status" value="2"/>
</dbReference>
<feature type="domain" description="Leucine-rich repeat-containing N-terminal plant-type" evidence="12">
    <location>
        <begin position="12"/>
        <end position="49"/>
    </location>
</feature>
<dbReference type="GO" id="GO:0006952">
    <property type="term" value="P:defense response"/>
    <property type="evidence" value="ECO:0007669"/>
    <property type="project" value="UniProtKB-ARBA"/>
</dbReference>
<comment type="similarity">
    <text evidence="2">Belongs to the RLP family.</text>
</comment>
<dbReference type="Pfam" id="PF00560">
    <property type="entry name" value="LRR_1"/>
    <property type="match status" value="9"/>
</dbReference>
<dbReference type="AlphaFoldDB" id="A0A5N6LRZ9"/>
<keyword evidence="6" id="KW-0732">Signal</keyword>
<keyword evidence="14" id="KW-1185">Reference proteome</keyword>
<reference evidence="13 14" key="1">
    <citation type="submission" date="2019-05" db="EMBL/GenBank/DDBJ databases">
        <title>Mikania micrantha, genome provides insights into the molecular mechanism of rapid growth.</title>
        <authorList>
            <person name="Liu B."/>
        </authorList>
    </citation>
    <scope>NUCLEOTIDE SEQUENCE [LARGE SCALE GENOMIC DNA]</scope>
    <source>
        <strain evidence="13">NLD-2019</strain>
        <tissue evidence="13">Leaf</tissue>
    </source>
</reference>
<dbReference type="InterPro" id="IPR003591">
    <property type="entry name" value="Leu-rich_rpt_typical-subtyp"/>
</dbReference>
<keyword evidence="5 11" id="KW-0812">Transmembrane</keyword>
<dbReference type="EMBL" id="SZYD01000018">
    <property type="protein sequence ID" value="KAD2804339.1"/>
    <property type="molecule type" value="Genomic_DNA"/>
</dbReference>
<keyword evidence="7" id="KW-0677">Repeat</keyword>
<sequence length="797" mass="89222">MMLSSSNTTCIKEERESLLRLKQSLANSLNRLSTWSGVECCEWQGVECDKQIGHVVKLDLRNTFPFVDKALFNGNQLGGELNPSLLNLKHLRYLDLSMNNLSGNIPKFLGSFERLEYLNLSWSGLGGVVPHHLGNLSRLQVLDLNVHRVLDRYGLHSPYFDDSFLVVDDLQWVSSLSSLYHLDLSGTTIGNDIDWFHPVNKLTSLLNLKLASCDITIDSIKFINFTSLNSLDLSYNDIDSTIPIWLSNLTSLTHLHLKDNSFHGPIPDFLGKMITLASIGLSENYFINSIPDLFSNLSSLVYLDLSANKFNGSFPPDMKLCNLGVLDLSWNQYTEDLADFVGNMSDCMLNSLKVLIFENNMFKGRVPSKLGDFTKLEHLLLSVNTLDGPIPPSLGGLSSLRELDTQWVPPFQLKRFEASSCNIGPRFPNWLQTQTNLSVLDLSNSSIKDTIPEWFENFSFRCDVVLLSHNQISGKLPPFHGSTTDRILMLNSNKFEGRFTSFPSNLQLLDVSDNLLSGQVPHTDGTMNPSLEVINLSKNRFTGSIPVHLCKVLSINVLDLSQNKFSGRFPECIENLISLQVIDLSNNTIAGVVPSLLGSLTQLKSLHLHNNRFEGNLPLSLQNLTGLVTMDFGYNLLTGRIPFWNGENLSNLRILNLQSNKLTGKIPLQLCQLNGLLQLNLALNNITGTIPRCFGNFSFMTMISDQVKFVYTVRNEGLCGPPVSRSCNGGTGSSYYHADEDEAQDDDDDEGLWFYVGMGPGFVVGFVGLLGSLHFIKRWRVAYFEMLENVYRWVKTK</sequence>
<feature type="transmembrane region" description="Helical" evidence="11">
    <location>
        <begin position="752"/>
        <end position="776"/>
    </location>
</feature>
<dbReference type="OrthoDB" id="1060944at2759"/>
<dbReference type="SUPFAM" id="SSF52047">
    <property type="entry name" value="RNI-like"/>
    <property type="match status" value="1"/>
</dbReference>
<evidence type="ECO:0000256" key="9">
    <source>
        <dbReference type="ARBA" id="ARBA00023136"/>
    </source>
</evidence>
<evidence type="ECO:0000256" key="1">
    <source>
        <dbReference type="ARBA" id="ARBA00004251"/>
    </source>
</evidence>
<evidence type="ECO:0000313" key="13">
    <source>
        <dbReference type="EMBL" id="KAD2804339.1"/>
    </source>
</evidence>
<evidence type="ECO:0000256" key="4">
    <source>
        <dbReference type="ARBA" id="ARBA00022614"/>
    </source>
</evidence>
<comment type="caution">
    <text evidence="13">The sequence shown here is derived from an EMBL/GenBank/DDBJ whole genome shotgun (WGS) entry which is preliminary data.</text>
</comment>
<evidence type="ECO:0000256" key="2">
    <source>
        <dbReference type="ARBA" id="ARBA00009592"/>
    </source>
</evidence>
<dbReference type="InterPro" id="IPR013210">
    <property type="entry name" value="LRR_N_plant-typ"/>
</dbReference>
<gene>
    <name evidence="13" type="ORF">E3N88_37716</name>
</gene>
<evidence type="ECO:0000259" key="12">
    <source>
        <dbReference type="Pfam" id="PF08263"/>
    </source>
</evidence>
<dbReference type="GO" id="GO:0005886">
    <property type="term" value="C:plasma membrane"/>
    <property type="evidence" value="ECO:0007669"/>
    <property type="project" value="UniProtKB-SubCell"/>
</dbReference>
<dbReference type="PANTHER" id="PTHR48063">
    <property type="entry name" value="LRR RECEPTOR-LIKE KINASE"/>
    <property type="match status" value="1"/>
</dbReference>
<evidence type="ECO:0000256" key="3">
    <source>
        <dbReference type="ARBA" id="ARBA00022475"/>
    </source>
</evidence>
<dbReference type="InterPro" id="IPR001611">
    <property type="entry name" value="Leu-rich_rpt"/>
</dbReference>
<dbReference type="FunFam" id="3.80.10.10:FF:000095">
    <property type="entry name" value="LRR receptor-like serine/threonine-protein kinase GSO1"/>
    <property type="match status" value="2"/>
</dbReference>
<keyword evidence="10" id="KW-0325">Glycoprotein</keyword>
<dbReference type="Proteomes" id="UP000326396">
    <property type="component" value="Linkage Group LG8"/>
</dbReference>
<dbReference type="Pfam" id="PF08263">
    <property type="entry name" value="LRRNT_2"/>
    <property type="match status" value="1"/>
</dbReference>
<comment type="subcellular location">
    <subcellularLocation>
        <location evidence="1">Cell membrane</location>
        <topology evidence="1">Single-pass type I membrane protein</topology>
    </subcellularLocation>
</comment>
<dbReference type="Gene3D" id="3.80.10.10">
    <property type="entry name" value="Ribonuclease Inhibitor"/>
    <property type="match status" value="3"/>
</dbReference>
<dbReference type="GO" id="GO:0051707">
    <property type="term" value="P:response to other organism"/>
    <property type="evidence" value="ECO:0007669"/>
    <property type="project" value="UniProtKB-ARBA"/>
</dbReference>